<comment type="caution">
    <text evidence="1">The sequence shown here is derived from an EMBL/GenBank/DDBJ whole genome shotgun (WGS) entry which is preliminary data.</text>
</comment>
<organism evidence="1 2">
    <name type="scientific">Didymodactylos carnosus</name>
    <dbReference type="NCBI Taxonomy" id="1234261"/>
    <lineage>
        <taxon>Eukaryota</taxon>
        <taxon>Metazoa</taxon>
        <taxon>Spiralia</taxon>
        <taxon>Gnathifera</taxon>
        <taxon>Rotifera</taxon>
        <taxon>Eurotatoria</taxon>
        <taxon>Bdelloidea</taxon>
        <taxon>Philodinida</taxon>
        <taxon>Philodinidae</taxon>
        <taxon>Didymodactylos</taxon>
    </lineage>
</organism>
<protein>
    <submittedName>
        <fullName evidence="1">Uncharacterized protein</fullName>
    </submittedName>
</protein>
<dbReference type="AlphaFoldDB" id="A0A8S2Z789"/>
<evidence type="ECO:0000313" key="2">
    <source>
        <dbReference type="Proteomes" id="UP000681722"/>
    </source>
</evidence>
<evidence type="ECO:0000313" key="1">
    <source>
        <dbReference type="EMBL" id="CAF4606816.1"/>
    </source>
</evidence>
<name>A0A8S2Z789_9BILA</name>
<reference evidence="1" key="1">
    <citation type="submission" date="2021-02" db="EMBL/GenBank/DDBJ databases">
        <authorList>
            <person name="Nowell W R."/>
        </authorList>
    </citation>
    <scope>NUCLEOTIDE SEQUENCE</scope>
</reference>
<feature type="non-terminal residue" evidence="1">
    <location>
        <position position="1"/>
    </location>
</feature>
<accession>A0A8S2Z789</accession>
<gene>
    <name evidence="1" type="ORF">SRO942_LOCUS49065</name>
</gene>
<dbReference type="Proteomes" id="UP000681722">
    <property type="component" value="Unassembled WGS sequence"/>
</dbReference>
<sequence length="57" mass="6869">LRQSIIIEQRNIDYFESDSKLINTLTITYNELKQQVTKNISHILQHTHMIVQEIIFR</sequence>
<proteinExistence type="predicted"/>
<dbReference type="EMBL" id="CAJOBC010129256">
    <property type="protein sequence ID" value="CAF4606816.1"/>
    <property type="molecule type" value="Genomic_DNA"/>
</dbReference>